<comment type="caution">
    <text evidence="1">The sequence shown here is derived from an EMBL/GenBank/DDBJ whole genome shotgun (WGS) entry which is preliminary data.</text>
</comment>
<dbReference type="GO" id="GO:0016757">
    <property type="term" value="F:glycosyltransferase activity"/>
    <property type="evidence" value="ECO:0007669"/>
    <property type="project" value="InterPro"/>
</dbReference>
<dbReference type="SUPFAM" id="SSF53756">
    <property type="entry name" value="UDP-Glycosyltransferase/glycogen phosphorylase"/>
    <property type="match status" value="1"/>
</dbReference>
<evidence type="ECO:0000313" key="2">
    <source>
        <dbReference type="Proteomes" id="UP000586722"/>
    </source>
</evidence>
<accession>A0A7X5F1W2</accession>
<dbReference type="PANTHER" id="PTHR45871:SF1">
    <property type="entry name" value="PHOSPHATIDYLINOSITOL N-ACETYLGLUCOSAMINYLTRANSFERASE SUBUNIT A"/>
    <property type="match status" value="1"/>
</dbReference>
<proteinExistence type="predicted"/>
<dbReference type="Pfam" id="PF00534">
    <property type="entry name" value="Glycos_transf_1"/>
    <property type="match status" value="1"/>
</dbReference>
<organism evidence="1 2">
    <name type="scientific">Pannonibacter tanglangensis</name>
    <dbReference type="NCBI Taxonomy" id="2750084"/>
    <lineage>
        <taxon>Bacteria</taxon>
        <taxon>Pseudomonadati</taxon>
        <taxon>Pseudomonadota</taxon>
        <taxon>Alphaproteobacteria</taxon>
        <taxon>Hyphomicrobiales</taxon>
        <taxon>Stappiaceae</taxon>
        <taxon>Pannonibacter</taxon>
    </lineage>
</organism>
<dbReference type="Gene3D" id="3.40.50.2000">
    <property type="entry name" value="Glycogen Phosphorylase B"/>
    <property type="match status" value="2"/>
</dbReference>
<protein>
    <submittedName>
        <fullName evidence="1">Glycosyltransferase</fullName>
    </submittedName>
</protein>
<dbReference type="AlphaFoldDB" id="A0A7X5F1W2"/>
<dbReference type="EMBL" id="JAABLQ010000001">
    <property type="protein sequence ID" value="NBN78163.1"/>
    <property type="molecule type" value="Genomic_DNA"/>
</dbReference>
<dbReference type="RefSeq" id="WP_161673520.1">
    <property type="nucleotide sequence ID" value="NZ_JAABLP010000001.1"/>
</dbReference>
<gene>
    <name evidence="1" type="ORF">GWI72_07790</name>
</gene>
<reference evidence="1 2" key="1">
    <citation type="submission" date="2020-01" db="EMBL/GenBank/DDBJ databases">
        <authorList>
            <person name="Peng S.Y."/>
            <person name="Li J."/>
            <person name="Wang M."/>
            <person name="Wang L."/>
            <person name="Wang C.Q."/>
            <person name="Wang J.R."/>
        </authorList>
    </citation>
    <scope>NUCLEOTIDE SEQUENCE [LARGE SCALE GENOMIC DNA]</scope>
    <source>
        <strain evidence="1 2">XCT-53</strain>
    </source>
</reference>
<sequence>MSPHPLRIIHCVRSPVGGTIRHIHDLAIAQAEAGHAVGVVCDSTTGSAFDVAILERMLPHLKLGITRFAIHRHLTIDDIFGAFRLYSSVKSLQPDVLHGHGAKGGAYVRLIGTLLRLQRRNVMRVYCPHGGSLHYDPHRLEGRVYHTLERLQSRLCDGLVFVSDYERAAYESKVGLPRIPARVIYNGLHASEFDPVRPAEDATDFIYIGMLRDLKGPDLFIEAIYNLGLRRNAAVTASIVGEGPDEARYRQMVSDRGLDGQIRFLGALPAREAFTRGRVVVVPSRAEAMPYIVLEAMAAEMPMVATRVGGIPEIFGRHAGRLVEPGDSQRLSLAMADMLDSPDLSRAIARDLRQAMADRFSAGAMSGSITGFYHDLRGTEPHHAEAVPSAPEVAPSLATQPSAKPSYARPSKP</sequence>
<dbReference type="InterPro" id="IPR028098">
    <property type="entry name" value="Glyco_trans_4-like_N"/>
</dbReference>
<dbReference type="PANTHER" id="PTHR45871">
    <property type="entry name" value="N-ACETYLGLUCOSAMINYL-PHOSPHATIDYLINOSITOL BIOSYNTHETIC PROTEIN"/>
    <property type="match status" value="1"/>
</dbReference>
<dbReference type="Pfam" id="PF13439">
    <property type="entry name" value="Glyco_transf_4"/>
    <property type="match status" value="1"/>
</dbReference>
<evidence type="ECO:0000313" key="1">
    <source>
        <dbReference type="EMBL" id="NBN78163.1"/>
    </source>
</evidence>
<name>A0A7X5F1W2_9HYPH</name>
<dbReference type="InterPro" id="IPR001296">
    <property type="entry name" value="Glyco_trans_1"/>
</dbReference>
<keyword evidence="2" id="KW-1185">Reference proteome</keyword>
<dbReference type="Proteomes" id="UP000586722">
    <property type="component" value="Unassembled WGS sequence"/>
</dbReference>
<dbReference type="CDD" id="cd03801">
    <property type="entry name" value="GT4_PimA-like"/>
    <property type="match status" value="1"/>
</dbReference>